<keyword evidence="1" id="KW-0812">Transmembrane</keyword>
<feature type="transmembrane region" description="Helical" evidence="1">
    <location>
        <begin position="93"/>
        <end position="113"/>
    </location>
</feature>
<dbReference type="AlphaFoldDB" id="D4LEH5"/>
<name>D4LEH5_RUMC1</name>
<keyword evidence="3" id="KW-1185">Reference proteome</keyword>
<dbReference type="Pfam" id="PF06182">
    <property type="entry name" value="ABC2_membrane_6"/>
    <property type="match status" value="1"/>
</dbReference>
<proteinExistence type="predicted"/>
<dbReference type="PANTHER" id="PTHR36833:SF1">
    <property type="entry name" value="INTEGRAL MEMBRANE TRANSPORT PROTEIN"/>
    <property type="match status" value="1"/>
</dbReference>
<keyword evidence="1" id="KW-0472">Membrane</keyword>
<reference evidence="2" key="2">
    <citation type="submission" date="2010-03" db="EMBL/GenBank/DDBJ databases">
        <authorList>
            <person name="Pajon A."/>
        </authorList>
    </citation>
    <scope>NUCLEOTIDE SEQUENCE</scope>
    <source>
        <strain evidence="2">Type strain: 18P13</strain>
    </source>
</reference>
<evidence type="ECO:0000256" key="1">
    <source>
        <dbReference type="SAM" id="Phobius"/>
    </source>
</evidence>
<dbReference type="PANTHER" id="PTHR36833">
    <property type="entry name" value="SLR0610 PROTEIN-RELATED"/>
    <property type="match status" value="1"/>
</dbReference>
<sequence length="125" mass="14606">MDSMPLREALTMLGIQLFWALVMLLVSDLFWHRSMRVQSGYVMVMASKFKDYAKYPATIFNRVFRFIFTFIIPITFIAYYPSLVILRPDAVPLLSWLSPLIGCMFFYISYLVWMRGATRYNGTGS</sequence>
<organism evidence="2 3">
    <name type="scientific">Ruminococcus champanellensis (strain DSM 18848 / JCM 17042 / KCTC 15320 / 18P13)</name>
    <dbReference type="NCBI Taxonomy" id="213810"/>
    <lineage>
        <taxon>Bacteria</taxon>
        <taxon>Bacillati</taxon>
        <taxon>Bacillota</taxon>
        <taxon>Clostridia</taxon>
        <taxon>Eubacteriales</taxon>
        <taxon>Oscillospiraceae</taxon>
        <taxon>Ruminococcus</taxon>
    </lineage>
</organism>
<gene>
    <name evidence="2" type="ordered locus">RUM_19870</name>
</gene>
<dbReference type="HOGENOM" id="CLU_1991050_0_0_9"/>
<dbReference type="OrthoDB" id="9788195at2"/>
<evidence type="ECO:0000313" key="3">
    <source>
        <dbReference type="Proteomes" id="UP000007054"/>
    </source>
</evidence>
<dbReference type="Proteomes" id="UP000007054">
    <property type="component" value="Chromosome"/>
</dbReference>
<dbReference type="STRING" id="213810.RUM_19870"/>
<accession>D4LEH5</accession>
<protein>
    <submittedName>
        <fullName evidence="2">ABC-type uncharacterized transport system, permease component</fullName>
    </submittedName>
</protein>
<feature type="transmembrane region" description="Helical" evidence="1">
    <location>
        <begin position="12"/>
        <end position="31"/>
    </location>
</feature>
<dbReference type="PATRIC" id="fig|213810.4.peg.1886"/>
<dbReference type="EMBL" id="FP929052">
    <property type="protein sequence ID" value="CBL18020.1"/>
    <property type="molecule type" value="Genomic_DNA"/>
</dbReference>
<dbReference type="BioCyc" id="RCHA213810:RUM_RS09645-MONOMER"/>
<feature type="transmembrane region" description="Helical" evidence="1">
    <location>
        <begin position="63"/>
        <end position="81"/>
    </location>
</feature>
<evidence type="ECO:0000313" key="2">
    <source>
        <dbReference type="EMBL" id="CBL18020.1"/>
    </source>
</evidence>
<dbReference type="KEGG" id="rch:RUM_19870"/>
<reference evidence="2" key="1">
    <citation type="submission" date="2010-03" db="EMBL/GenBank/DDBJ databases">
        <title>The genome sequence of Ruminococcus sp. 18P13.</title>
        <authorList>
            <consortium name="metaHIT consortium -- http://www.metahit.eu/"/>
            <person name="Pajon A."/>
            <person name="Turner K."/>
            <person name="Parkhill J."/>
            <person name="Bernalier A."/>
        </authorList>
    </citation>
    <scope>NUCLEOTIDE SEQUENCE [LARGE SCALE GENOMIC DNA]</scope>
    <source>
        <strain evidence="2">Type strain: 18P13</strain>
    </source>
</reference>
<dbReference type="InterPro" id="IPR010390">
    <property type="entry name" value="ABC-2_transporter-like"/>
</dbReference>
<keyword evidence="1" id="KW-1133">Transmembrane helix</keyword>